<evidence type="ECO:0000256" key="1">
    <source>
        <dbReference type="SAM" id="Phobius"/>
    </source>
</evidence>
<dbReference type="InterPro" id="IPR010982">
    <property type="entry name" value="Lambda_DNA-bd_dom_sf"/>
</dbReference>
<keyword evidence="1" id="KW-0812">Transmembrane</keyword>
<dbReference type="Proteomes" id="UP000092544">
    <property type="component" value="Unassembled WGS sequence"/>
</dbReference>
<dbReference type="Pfam" id="PF01381">
    <property type="entry name" value="HTH_3"/>
    <property type="match status" value="1"/>
</dbReference>
<organism evidence="3 4">
    <name type="scientific">Marinomonas spartinae</name>
    <dbReference type="NCBI Taxonomy" id="1792290"/>
    <lineage>
        <taxon>Bacteria</taxon>
        <taxon>Pseudomonadati</taxon>
        <taxon>Pseudomonadota</taxon>
        <taxon>Gammaproteobacteria</taxon>
        <taxon>Oceanospirillales</taxon>
        <taxon>Oceanospirillaceae</taxon>
        <taxon>Marinomonas</taxon>
    </lineage>
</organism>
<gene>
    <name evidence="3" type="ORF">MSP8886_00142</name>
</gene>
<feature type="transmembrane region" description="Helical" evidence="1">
    <location>
        <begin position="117"/>
        <end position="136"/>
    </location>
</feature>
<dbReference type="Gene3D" id="1.10.260.40">
    <property type="entry name" value="lambda repressor-like DNA-binding domains"/>
    <property type="match status" value="1"/>
</dbReference>
<dbReference type="GO" id="GO:0003677">
    <property type="term" value="F:DNA binding"/>
    <property type="evidence" value="ECO:0007669"/>
    <property type="project" value="InterPro"/>
</dbReference>
<dbReference type="InterPro" id="IPR025698">
    <property type="entry name" value="2TM_dom"/>
</dbReference>
<evidence type="ECO:0000313" key="3">
    <source>
        <dbReference type="EMBL" id="SBS25012.1"/>
    </source>
</evidence>
<keyword evidence="4" id="KW-1185">Reference proteome</keyword>
<feature type="domain" description="HTH cro/C1-type" evidence="2">
    <location>
        <begin position="3"/>
        <end position="56"/>
    </location>
</feature>
<protein>
    <submittedName>
        <fullName evidence="3">Anaerobic benzoate catabolism transcriptional regulator</fullName>
    </submittedName>
</protein>
<keyword evidence="1" id="KW-1133">Transmembrane helix</keyword>
<dbReference type="InterPro" id="IPR001387">
    <property type="entry name" value="Cro/C1-type_HTH"/>
</dbReference>
<proteinExistence type="predicted"/>
<dbReference type="Pfam" id="PF13239">
    <property type="entry name" value="2TM"/>
    <property type="match status" value="1"/>
</dbReference>
<dbReference type="SMART" id="SM00530">
    <property type="entry name" value="HTH_XRE"/>
    <property type="match status" value="1"/>
</dbReference>
<evidence type="ECO:0000259" key="2">
    <source>
        <dbReference type="PROSITE" id="PS50943"/>
    </source>
</evidence>
<dbReference type="RefSeq" id="WP_067011701.1">
    <property type="nucleotide sequence ID" value="NZ_FLOB01000001.1"/>
</dbReference>
<dbReference type="STRING" id="1792290.MSP8886_00142"/>
<feature type="transmembrane region" description="Helical" evidence="1">
    <location>
        <begin position="92"/>
        <end position="111"/>
    </location>
</feature>
<name>A0A1A8SZT0_9GAMM</name>
<reference evidence="3 4" key="1">
    <citation type="submission" date="2016-06" db="EMBL/GenBank/DDBJ databases">
        <authorList>
            <person name="Kjaerup R.B."/>
            <person name="Dalgaard T.S."/>
            <person name="Juul-Madsen H.R."/>
        </authorList>
    </citation>
    <scope>NUCLEOTIDE SEQUENCE [LARGE SCALE GENOMIC DNA]</scope>
    <source>
        <strain evidence="3 4">CECT 8886</strain>
    </source>
</reference>
<dbReference type="EMBL" id="FLOB01000001">
    <property type="protein sequence ID" value="SBS25012.1"/>
    <property type="molecule type" value="Genomic_DNA"/>
</dbReference>
<dbReference type="AlphaFoldDB" id="A0A1A8SZT0"/>
<dbReference type="CDD" id="cd00093">
    <property type="entry name" value="HTH_XRE"/>
    <property type="match status" value="1"/>
</dbReference>
<evidence type="ECO:0000313" key="4">
    <source>
        <dbReference type="Proteomes" id="UP000092544"/>
    </source>
</evidence>
<dbReference type="PROSITE" id="PS50943">
    <property type="entry name" value="HTH_CROC1"/>
    <property type="match status" value="1"/>
</dbReference>
<dbReference type="OrthoDB" id="21915at2"/>
<sequence>MIVKKLRLQRGWSQDQLSQLSGLSIRTIQRIEKGQNPGLESLKSLAAVFELPITDLQGDTDMTTQDREEKSAHTISLEERLAFHRVQKMKGFYIHLTQYCLIIPVLFAINLFTHPSYIWAVWPMLGWGVGLAFHGLRVFNVIKCFGPEWEKRQVEKQLGRKL</sequence>
<keyword evidence="1" id="KW-0472">Membrane</keyword>
<dbReference type="SUPFAM" id="SSF47413">
    <property type="entry name" value="lambda repressor-like DNA-binding domains"/>
    <property type="match status" value="1"/>
</dbReference>
<accession>A0A1A8SZT0</accession>